<keyword evidence="5 8" id="KW-1133">Transmembrane helix</keyword>
<accession>A0AAV1IHN0</accession>
<feature type="transmembrane region" description="Helical" evidence="8">
    <location>
        <begin position="118"/>
        <end position="141"/>
    </location>
</feature>
<feature type="transmembrane region" description="Helical" evidence="8">
    <location>
        <begin position="30"/>
        <end position="54"/>
    </location>
</feature>
<keyword evidence="6 8" id="KW-0472">Membrane</keyword>
<dbReference type="InterPro" id="IPR011701">
    <property type="entry name" value="MFS"/>
</dbReference>
<gene>
    <name evidence="9" type="ORF">CVIRNUC_008735</name>
</gene>
<keyword evidence="2" id="KW-0813">Transport</keyword>
<name>A0AAV1IHN0_9CHLO</name>
<evidence type="ECO:0000256" key="2">
    <source>
        <dbReference type="ARBA" id="ARBA00022448"/>
    </source>
</evidence>
<dbReference type="EMBL" id="CAUYUE010000012">
    <property type="protein sequence ID" value="CAK0785525.1"/>
    <property type="molecule type" value="Genomic_DNA"/>
</dbReference>
<feature type="transmembrane region" description="Helical" evidence="8">
    <location>
        <begin position="346"/>
        <end position="366"/>
    </location>
</feature>
<dbReference type="AlphaFoldDB" id="A0AAV1IHN0"/>
<organism evidence="9 10">
    <name type="scientific">Coccomyxa viridis</name>
    <dbReference type="NCBI Taxonomy" id="1274662"/>
    <lineage>
        <taxon>Eukaryota</taxon>
        <taxon>Viridiplantae</taxon>
        <taxon>Chlorophyta</taxon>
        <taxon>core chlorophytes</taxon>
        <taxon>Trebouxiophyceae</taxon>
        <taxon>Trebouxiophyceae incertae sedis</taxon>
        <taxon>Coccomyxaceae</taxon>
        <taxon>Coccomyxa</taxon>
    </lineage>
</organism>
<dbReference type="Proteomes" id="UP001314263">
    <property type="component" value="Unassembled WGS sequence"/>
</dbReference>
<dbReference type="GO" id="GO:0022857">
    <property type="term" value="F:transmembrane transporter activity"/>
    <property type="evidence" value="ECO:0007669"/>
    <property type="project" value="InterPro"/>
</dbReference>
<evidence type="ECO:0000256" key="8">
    <source>
        <dbReference type="SAM" id="Phobius"/>
    </source>
</evidence>
<feature type="transmembrane region" description="Helical" evidence="8">
    <location>
        <begin position="485"/>
        <end position="503"/>
    </location>
</feature>
<dbReference type="PANTHER" id="PTHR23517">
    <property type="entry name" value="RESISTANCE PROTEIN MDTM, PUTATIVE-RELATED-RELATED"/>
    <property type="match status" value="1"/>
</dbReference>
<evidence type="ECO:0000256" key="5">
    <source>
        <dbReference type="ARBA" id="ARBA00022989"/>
    </source>
</evidence>
<comment type="caution">
    <text evidence="9">The sequence shown here is derived from an EMBL/GenBank/DDBJ whole genome shotgun (WGS) entry which is preliminary data.</text>
</comment>
<evidence type="ECO:0000256" key="7">
    <source>
        <dbReference type="SAM" id="MobiDB-lite"/>
    </source>
</evidence>
<dbReference type="PANTHER" id="PTHR23517:SF3">
    <property type="entry name" value="INTEGRAL MEMBRANE TRANSPORT PROTEIN"/>
    <property type="match status" value="1"/>
</dbReference>
<dbReference type="Gene3D" id="1.20.1250.20">
    <property type="entry name" value="MFS general substrate transporter like domains"/>
    <property type="match status" value="1"/>
</dbReference>
<feature type="region of interest" description="Disordered" evidence="7">
    <location>
        <begin position="231"/>
        <end position="252"/>
    </location>
</feature>
<evidence type="ECO:0000256" key="1">
    <source>
        <dbReference type="ARBA" id="ARBA00004651"/>
    </source>
</evidence>
<protein>
    <submittedName>
        <fullName evidence="9">Uncharacterized protein</fullName>
    </submittedName>
</protein>
<dbReference type="InterPro" id="IPR036259">
    <property type="entry name" value="MFS_trans_sf"/>
</dbReference>
<feature type="transmembrane region" description="Helical" evidence="8">
    <location>
        <begin position="94"/>
        <end position="112"/>
    </location>
</feature>
<evidence type="ECO:0000256" key="4">
    <source>
        <dbReference type="ARBA" id="ARBA00022692"/>
    </source>
</evidence>
<evidence type="ECO:0000256" key="6">
    <source>
        <dbReference type="ARBA" id="ARBA00023136"/>
    </source>
</evidence>
<feature type="transmembrane region" description="Helical" evidence="8">
    <location>
        <begin position="66"/>
        <end position="87"/>
    </location>
</feature>
<keyword evidence="4 8" id="KW-0812">Transmembrane</keyword>
<keyword evidence="10" id="KW-1185">Reference proteome</keyword>
<evidence type="ECO:0000256" key="3">
    <source>
        <dbReference type="ARBA" id="ARBA00022475"/>
    </source>
</evidence>
<dbReference type="InterPro" id="IPR050171">
    <property type="entry name" value="MFS_Transporters"/>
</dbReference>
<comment type="subcellular location">
    <subcellularLocation>
        <location evidence="1">Cell membrane</location>
        <topology evidence="1">Multi-pass membrane protein</topology>
    </subcellularLocation>
</comment>
<feature type="transmembrane region" description="Helical" evidence="8">
    <location>
        <begin position="387"/>
        <end position="408"/>
    </location>
</feature>
<evidence type="ECO:0000313" key="9">
    <source>
        <dbReference type="EMBL" id="CAK0785525.1"/>
    </source>
</evidence>
<feature type="transmembrane region" description="Helical" evidence="8">
    <location>
        <begin position="201"/>
        <end position="220"/>
    </location>
</feature>
<proteinExistence type="predicted"/>
<keyword evidence="3" id="KW-1003">Cell membrane</keyword>
<feature type="transmembrane region" description="Helical" evidence="8">
    <location>
        <begin position="153"/>
        <end position="173"/>
    </location>
</feature>
<reference evidence="9 10" key="1">
    <citation type="submission" date="2023-10" db="EMBL/GenBank/DDBJ databases">
        <authorList>
            <person name="Maclean D."/>
            <person name="Macfadyen A."/>
        </authorList>
    </citation>
    <scope>NUCLEOTIDE SEQUENCE [LARGE SCALE GENOMIC DNA]</scope>
</reference>
<dbReference type="GO" id="GO:0005886">
    <property type="term" value="C:plasma membrane"/>
    <property type="evidence" value="ECO:0007669"/>
    <property type="project" value="UniProtKB-SubCell"/>
</dbReference>
<sequence length="568" mass="61682">MISMWNATRGIFRQFGDGFRSLKDSPRDLYLTYLLMLCESFNYFSLSLLFVLYLTQEFGVGDVEGGTLYGLWGTLLVAYGVVFSTAIDLMGVKGSLIACYIISAAGRFVVATTTSKSVLLWTLLGPVTVAGSLGTPVQTIAIKRFTTEGNRGFAFSLFYSFMNMAALLCASVLDLFRVRLRHGFNIQSLPATHFLNDGTRLLLFMGVLVSGVALALSLCLRDSVPLKNSLKQAGRKVPPEGEEAPSGGEEAPLIQAEGSTGAEDCQGKSPVTCVSAASTEAPQLSGRASWQSFARDAKDIMASRETWKFMVMCLITVNLKQIFRHVDATLPKYLIRAYGCDAPVGLIYGINPGMIIFLVPFVGALTTHCTHFDMIHLGSYLSALSPLWIVAFPSHIWGAALFVVTLSLGESFWSPRWYDYSMSLAPHGREGIFTALASAPLFAAKLPTGFLSGYLLQEYCPDARACDAPTQQEMGELGRCDGRRMWGVIAGLTLMSPLLILTLQRWVRPQPRAAILAGRSAEGSSLVLDAAAGAHSQCPAVPLHDALEDQLVVDIALDRVGQGHQRQR</sequence>
<dbReference type="SUPFAM" id="SSF103473">
    <property type="entry name" value="MFS general substrate transporter"/>
    <property type="match status" value="1"/>
</dbReference>
<evidence type="ECO:0000313" key="10">
    <source>
        <dbReference type="Proteomes" id="UP001314263"/>
    </source>
</evidence>
<dbReference type="Pfam" id="PF07690">
    <property type="entry name" value="MFS_1"/>
    <property type="match status" value="1"/>
</dbReference>